<dbReference type="Proteomes" id="UP000637695">
    <property type="component" value="Unassembled WGS sequence"/>
</dbReference>
<protein>
    <submittedName>
        <fullName evidence="1">Uncharacterized protein</fullName>
    </submittedName>
</protein>
<dbReference type="EMBL" id="BMOY01000065">
    <property type="protein sequence ID" value="GGJ14173.1"/>
    <property type="molecule type" value="Genomic_DNA"/>
</dbReference>
<proteinExistence type="predicted"/>
<evidence type="ECO:0000313" key="1">
    <source>
        <dbReference type="EMBL" id="GGJ14173.1"/>
    </source>
</evidence>
<reference evidence="1" key="2">
    <citation type="submission" date="2020-09" db="EMBL/GenBank/DDBJ databases">
        <authorList>
            <person name="Sun Q."/>
            <person name="Ohkuma M."/>
        </authorList>
    </citation>
    <scope>NUCLEOTIDE SEQUENCE</scope>
    <source>
        <strain evidence="1">JCM 18487</strain>
    </source>
</reference>
<sequence>MAQPYIAEYKVGKAVYWITEEGFVDNINPRIPGVAITYPWDEIYASLEFEQERDPVTGLVQPVLRWMRVYLKGGQMIAQMHIPDNLRPAMLRFYELFKETQARVTGKTRHR</sequence>
<keyword evidence="2" id="KW-1185">Reference proteome</keyword>
<organism evidence="1 2">
    <name type="scientific">Alicyclobacillus cellulosilyticus</name>
    <dbReference type="NCBI Taxonomy" id="1003997"/>
    <lineage>
        <taxon>Bacteria</taxon>
        <taxon>Bacillati</taxon>
        <taxon>Bacillota</taxon>
        <taxon>Bacilli</taxon>
        <taxon>Bacillales</taxon>
        <taxon>Alicyclobacillaceae</taxon>
        <taxon>Alicyclobacillus</taxon>
    </lineage>
</organism>
<dbReference type="RefSeq" id="WP_188883460.1">
    <property type="nucleotide sequence ID" value="NZ_BMOY01000065.1"/>
</dbReference>
<reference evidence="1" key="1">
    <citation type="journal article" date="2014" name="Int. J. Syst. Evol. Microbiol.">
        <title>Complete genome sequence of Corynebacterium casei LMG S-19264T (=DSM 44701T), isolated from a smear-ripened cheese.</title>
        <authorList>
            <consortium name="US DOE Joint Genome Institute (JGI-PGF)"/>
            <person name="Walter F."/>
            <person name="Albersmeier A."/>
            <person name="Kalinowski J."/>
            <person name="Ruckert C."/>
        </authorList>
    </citation>
    <scope>NUCLEOTIDE SEQUENCE</scope>
    <source>
        <strain evidence="1">JCM 18487</strain>
    </source>
</reference>
<dbReference type="AlphaFoldDB" id="A0A917NNP1"/>
<comment type="caution">
    <text evidence="1">The sequence shown here is derived from an EMBL/GenBank/DDBJ whole genome shotgun (WGS) entry which is preliminary data.</text>
</comment>
<accession>A0A917NNP1</accession>
<evidence type="ECO:0000313" key="2">
    <source>
        <dbReference type="Proteomes" id="UP000637695"/>
    </source>
</evidence>
<name>A0A917NNP1_9BACL</name>
<gene>
    <name evidence="1" type="ORF">GCM10010885_24380</name>
</gene>